<protein>
    <submittedName>
        <fullName evidence="5">Transcriptional regulator</fullName>
    </submittedName>
</protein>
<dbReference type="PANTHER" id="PTHR43132">
    <property type="entry name" value="ARSENICAL RESISTANCE OPERON REPRESSOR ARSR-RELATED"/>
    <property type="match status" value="1"/>
</dbReference>
<organism evidence="5 6">
    <name type="scientific">Plantactinospora endophytica</name>
    <dbReference type="NCBI Taxonomy" id="673535"/>
    <lineage>
        <taxon>Bacteria</taxon>
        <taxon>Bacillati</taxon>
        <taxon>Actinomycetota</taxon>
        <taxon>Actinomycetes</taxon>
        <taxon>Micromonosporales</taxon>
        <taxon>Micromonosporaceae</taxon>
        <taxon>Plantactinospora</taxon>
    </lineage>
</organism>
<dbReference type="InterPro" id="IPR036390">
    <property type="entry name" value="WH_DNA-bd_sf"/>
</dbReference>
<dbReference type="Proteomes" id="UP000646749">
    <property type="component" value="Unassembled WGS sequence"/>
</dbReference>
<keyword evidence="2" id="KW-0238">DNA-binding</keyword>
<evidence type="ECO:0000256" key="2">
    <source>
        <dbReference type="ARBA" id="ARBA00023125"/>
    </source>
</evidence>
<gene>
    <name evidence="5" type="ORF">Pen02_83200</name>
</gene>
<keyword evidence="6" id="KW-1185">Reference proteome</keyword>
<name>A0ABQ4EF85_9ACTN</name>
<dbReference type="InterPro" id="IPR011991">
    <property type="entry name" value="ArsR-like_HTH"/>
</dbReference>
<feature type="domain" description="HTH arsR-type" evidence="4">
    <location>
        <begin position="261"/>
        <end position="328"/>
    </location>
</feature>
<dbReference type="PANTHER" id="PTHR43132:SF8">
    <property type="entry name" value="HTH-TYPE TRANSCRIPTIONAL REGULATOR KMTR"/>
    <property type="match status" value="1"/>
</dbReference>
<accession>A0ABQ4EF85</accession>
<dbReference type="SMART" id="SM00418">
    <property type="entry name" value="HTH_ARSR"/>
    <property type="match status" value="1"/>
</dbReference>
<dbReference type="Gene3D" id="1.10.10.10">
    <property type="entry name" value="Winged helix-like DNA-binding domain superfamily/Winged helix DNA-binding domain"/>
    <property type="match status" value="1"/>
</dbReference>
<dbReference type="EMBL" id="BONW01000065">
    <property type="protein sequence ID" value="GIG93384.1"/>
    <property type="molecule type" value="Genomic_DNA"/>
</dbReference>
<evidence type="ECO:0000256" key="1">
    <source>
        <dbReference type="ARBA" id="ARBA00023015"/>
    </source>
</evidence>
<sequence>MIHLHFHPEDLGHIRFAFSPLMEAVTSVRALSTGTPTQLHAPWVRQMAKRLDDVDLELLTTIVRPAGYLPDFLVPPPSTRLSSIAASLAEVAATDLDTVVEQLSHLAGHRVAQQGPDRPRRERLMRELVDEPGAALARLVAAFEHYWQVAIAPYWPRIRALLQDDLAYRLDELATGGVRQLFRTLHPLVSFDRDTLRVVKYYEGHADLRRRGLLLVPCVFAWPDVVVRTGDPGPPTVTYSPRGLGRLWETPTVRQRSPLAGVLGRTRATILAQLDLPMSTTQLACQVKLAAPTLNSHLKALAAAGILSARRDGRSVLYTRTSLGDALLAGA</sequence>
<dbReference type="CDD" id="cd00090">
    <property type="entry name" value="HTH_ARSR"/>
    <property type="match status" value="1"/>
</dbReference>
<dbReference type="InterPro" id="IPR036388">
    <property type="entry name" value="WH-like_DNA-bd_sf"/>
</dbReference>
<proteinExistence type="predicted"/>
<dbReference type="InterPro" id="IPR001845">
    <property type="entry name" value="HTH_ArsR_DNA-bd_dom"/>
</dbReference>
<evidence type="ECO:0000256" key="3">
    <source>
        <dbReference type="ARBA" id="ARBA00023163"/>
    </source>
</evidence>
<dbReference type="InterPro" id="IPR045981">
    <property type="entry name" value="DUF5937"/>
</dbReference>
<keyword evidence="1" id="KW-0805">Transcription regulation</keyword>
<reference evidence="5 6" key="1">
    <citation type="submission" date="2021-01" db="EMBL/GenBank/DDBJ databases">
        <title>Whole genome shotgun sequence of Plantactinospora endophytica NBRC 110450.</title>
        <authorList>
            <person name="Komaki H."/>
            <person name="Tamura T."/>
        </authorList>
    </citation>
    <scope>NUCLEOTIDE SEQUENCE [LARGE SCALE GENOMIC DNA]</scope>
    <source>
        <strain evidence="5 6">NBRC 110450</strain>
    </source>
</reference>
<evidence type="ECO:0000313" key="5">
    <source>
        <dbReference type="EMBL" id="GIG93384.1"/>
    </source>
</evidence>
<dbReference type="SUPFAM" id="SSF46785">
    <property type="entry name" value="Winged helix' DNA-binding domain"/>
    <property type="match status" value="1"/>
</dbReference>
<dbReference type="RefSeq" id="WP_203871648.1">
    <property type="nucleotide sequence ID" value="NZ_BONW01000065.1"/>
</dbReference>
<dbReference type="Pfam" id="PF19361">
    <property type="entry name" value="DUF5937"/>
    <property type="match status" value="1"/>
</dbReference>
<keyword evidence="3" id="KW-0804">Transcription</keyword>
<comment type="caution">
    <text evidence="5">The sequence shown here is derived from an EMBL/GenBank/DDBJ whole genome shotgun (WGS) entry which is preliminary data.</text>
</comment>
<evidence type="ECO:0000259" key="4">
    <source>
        <dbReference type="SMART" id="SM00418"/>
    </source>
</evidence>
<dbReference type="InterPro" id="IPR051011">
    <property type="entry name" value="Metal_resp_trans_reg"/>
</dbReference>
<evidence type="ECO:0000313" key="6">
    <source>
        <dbReference type="Proteomes" id="UP000646749"/>
    </source>
</evidence>